<feature type="compositionally biased region" description="Basic and acidic residues" evidence="1">
    <location>
        <begin position="93"/>
        <end position="131"/>
    </location>
</feature>
<evidence type="ECO:0000313" key="3">
    <source>
        <dbReference type="EMBL" id="VVA25535.1"/>
    </source>
</evidence>
<name>A0A5E4FC57_PRUDU</name>
<feature type="domain" description="DCD" evidence="2">
    <location>
        <begin position="132"/>
        <end position="259"/>
    </location>
</feature>
<dbReference type="InterPro" id="IPR013989">
    <property type="entry name" value="Dev_and_cell_death_domain"/>
</dbReference>
<feature type="compositionally biased region" description="Basic and acidic residues" evidence="1">
    <location>
        <begin position="56"/>
        <end position="86"/>
    </location>
</feature>
<dbReference type="FunCoup" id="A0A5E4FC57">
    <property type="interactions" value="939"/>
</dbReference>
<sequence>MSSPAEASNKPDVTENKIASPAEASNSGKKTPRSLKGKAKIVNGKRRGNRCNNESSNKREEEAKKMNSKREKQENITNGEHAEKSHQAQKTPGKTDESEKSRQKQKGTEKRRGSDKSVKSQRNSEKHDEKREKLGGLIFMCSGKTKPDCFHYSIMGVSMGEKDLVLGIKPGLKLFLFDFDLKLLYGVYKASSSGGLELEPKAFGGAFPAQVRFNVEKDCLPLPESVFKKAIQENYNEKKKFKTELTVRQVRKLTSLCRPAQVHSTALATHSPVQAKVQDRGVHEGARNSCHMPTGMHTLDILIPMEFQAYYGLRGERRNVSPRIVPPALEALHREYEREHLARQPNLIYGEAVPAHRKRVALALAFAFKS</sequence>
<feature type="compositionally biased region" description="Basic residues" evidence="1">
    <location>
        <begin position="30"/>
        <end position="49"/>
    </location>
</feature>
<dbReference type="Proteomes" id="UP000327085">
    <property type="component" value="Chromosome 2"/>
</dbReference>
<dbReference type="SMART" id="SM00767">
    <property type="entry name" value="DCD"/>
    <property type="match status" value="1"/>
</dbReference>
<evidence type="ECO:0000313" key="4">
    <source>
        <dbReference type="Proteomes" id="UP000327085"/>
    </source>
</evidence>
<dbReference type="PANTHER" id="PTHR46444:SF3">
    <property type="entry name" value="DCD (DEVELOPMENT AND CELL DEATH) DOMAIN PROTEIN"/>
    <property type="match status" value="1"/>
</dbReference>
<feature type="region of interest" description="Disordered" evidence="1">
    <location>
        <begin position="1"/>
        <end position="131"/>
    </location>
</feature>
<gene>
    <name evidence="3" type="ORF">ALMOND_2B018176</name>
</gene>
<dbReference type="Gramene" id="VVA25535">
    <property type="protein sequence ID" value="VVA25535"/>
    <property type="gene ID" value="Prudul26B018176"/>
</dbReference>
<organism evidence="3 4">
    <name type="scientific">Prunus dulcis</name>
    <name type="common">Almond</name>
    <name type="synonym">Amygdalus dulcis</name>
    <dbReference type="NCBI Taxonomy" id="3755"/>
    <lineage>
        <taxon>Eukaryota</taxon>
        <taxon>Viridiplantae</taxon>
        <taxon>Streptophyta</taxon>
        <taxon>Embryophyta</taxon>
        <taxon>Tracheophyta</taxon>
        <taxon>Spermatophyta</taxon>
        <taxon>Magnoliopsida</taxon>
        <taxon>eudicotyledons</taxon>
        <taxon>Gunneridae</taxon>
        <taxon>Pentapetalae</taxon>
        <taxon>rosids</taxon>
        <taxon>fabids</taxon>
        <taxon>Rosales</taxon>
        <taxon>Rosaceae</taxon>
        <taxon>Amygdaloideae</taxon>
        <taxon>Amygdaleae</taxon>
        <taxon>Prunus</taxon>
    </lineage>
</organism>
<dbReference type="OMA" id="HEGARNS"/>
<dbReference type="PROSITE" id="PS51222">
    <property type="entry name" value="DCD"/>
    <property type="match status" value="1"/>
</dbReference>
<dbReference type="EMBL" id="CABIKO010000095">
    <property type="protein sequence ID" value="VVA25535.1"/>
    <property type="molecule type" value="Genomic_DNA"/>
</dbReference>
<reference evidence="4" key="1">
    <citation type="journal article" date="2020" name="Plant J.">
        <title>Transposons played a major role in the diversification between the closely related almond and peach genomes: results from the almond genome sequence.</title>
        <authorList>
            <person name="Alioto T."/>
            <person name="Alexiou K.G."/>
            <person name="Bardil A."/>
            <person name="Barteri F."/>
            <person name="Castanera R."/>
            <person name="Cruz F."/>
            <person name="Dhingra A."/>
            <person name="Duval H."/>
            <person name="Fernandez I Marti A."/>
            <person name="Frias L."/>
            <person name="Galan B."/>
            <person name="Garcia J.L."/>
            <person name="Howad W."/>
            <person name="Gomez-Garrido J."/>
            <person name="Gut M."/>
            <person name="Julca I."/>
            <person name="Morata J."/>
            <person name="Puigdomenech P."/>
            <person name="Ribeca P."/>
            <person name="Rubio Cabetas M.J."/>
            <person name="Vlasova A."/>
            <person name="Wirthensohn M."/>
            <person name="Garcia-Mas J."/>
            <person name="Gabaldon T."/>
            <person name="Casacuberta J.M."/>
            <person name="Arus P."/>
        </authorList>
    </citation>
    <scope>NUCLEOTIDE SEQUENCE [LARGE SCALE GENOMIC DNA]</scope>
    <source>
        <strain evidence="4">cv. Texas</strain>
    </source>
</reference>
<proteinExistence type="predicted"/>
<protein>
    <submittedName>
        <fullName evidence="3">PREDICTED: DCD</fullName>
    </submittedName>
</protein>
<evidence type="ECO:0000256" key="1">
    <source>
        <dbReference type="SAM" id="MobiDB-lite"/>
    </source>
</evidence>
<dbReference type="PANTHER" id="PTHR46444">
    <property type="entry name" value="DCD (DEVELOPMENT AND CELL DEATH) DOMAIN PROTEIN-RELATED"/>
    <property type="match status" value="1"/>
</dbReference>
<dbReference type="Pfam" id="PF10539">
    <property type="entry name" value="Dev_Cell_Death"/>
    <property type="match status" value="1"/>
</dbReference>
<dbReference type="AlphaFoldDB" id="A0A5E4FC57"/>
<evidence type="ECO:0000259" key="2">
    <source>
        <dbReference type="PROSITE" id="PS51222"/>
    </source>
</evidence>
<dbReference type="InParanoid" id="A0A5E4FC57"/>
<accession>A0A5E4FC57</accession>